<dbReference type="HAMAP" id="MF_00272">
    <property type="entry name" value="GcvH"/>
    <property type="match status" value="1"/>
</dbReference>
<dbReference type="InterPro" id="IPR002930">
    <property type="entry name" value="GCV_H"/>
</dbReference>
<dbReference type="InterPro" id="IPR033753">
    <property type="entry name" value="GCV_H/Fam206"/>
</dbReference>
<dbReference type="GO" id="GO:0019464">
    <property type="term" value="P:glycine decarboxylation via glycine cleavage system"/>
    <property type="evidence" value="ECO:0007669"/>
    <property type="project" value="UniProtKB-UniRule"/>
</dbReference>
<dbReference type="SUPFAM" id="SSF51230">
    <property type="entry name" value="Single hybrid motif"/>
    <property type="match status" value="1"/>
</dbReference>
<dbReference type="Proteomes" id="UP000321201">
    <property type="component" value="Unassembled WGS sequence"/>
</dbReference>
<dbReference type="AlphaFoldDB" id="A0A5C7EXE8"/>
<organism evidence="4 5">
    <name type="scientific">Pelomicrobium methylotrophicum</name>
    <dbReference type="NCBI Taxonomy" id="2602750"/>
    <lineage>
        <taxon>Bacteria</taxon>
        <taxon>Pseudomonadati</taxon>
        <taxon>Pseudomonadota</taxon>
        <taxon>Hydrogenophilia</taxon>
        <taxon>Hydrogenophilia incertae sedis</taxon>
        <taxon>Pelomicrobium</taxon>
    </lineage>
</organism>
<gene>
    <name evidence="2" type="primary">gcvH</name>
    <name evidence="4" type="ORF">FR698_09240</name>
</gene>
<dbReference type="GO" id="GO:0005829">
    <property type="term" value="C:cytosol"/>
    <property type="evidence" value="ECO:0007669"/>
    <property type="project" value="TreeGrafter"/>
</dbReference>
<dbReference type="RefSeq" id="WP_147799910.1">
    <property type="nucleotide sequence ID" value="NZ_VPFL01000011.1"/>
</dbReference>
<keyword evidence="1 2" id="KW-0450">Lipoyl</keyword>
<comment type="cofactor">
    <cofactor evidence="2">
        <name>(R)-lipoate</name>
        <dbReference type="ChEBI" id="CHEBI:83088"/>
    </cofactor>
    <text evidence="2">Binds 1 lipoyl cofactor covalently.</text>
</comment>
<evidence type="ECO:0000256" key="2">
    <source>
        <dbReference type="HAMAP-Rule" id="MF_00272"/>
    </source>
</evidence>
<evidence type="ECO:0000313" key="5">
    <source>
        <dbReference type="Proteomes" id="UP000321201"/>
    </source>
</evidence>
<dbReference type="OrthoDB" id="9796712at2"/>
<comment type="similarity">
    <text evidence="2">Belongs to the GcvH family.</text>
</comment>
<feature type="modified residue" description="N6-lipoyllysine" evidence="2">
    <location>
        <position position="70"/>
    </location>
</feature>
<feature type="domain" description="Lipoyl-binding" evidence="3">
    <location>
        <begin position="29"/>
        <end position="111"/>
    </location>
</feature>
<evidence type="ECO:0000256" key="1">
    <source>
        <dbReference type="ARBA" id="ARBA00022823"/>
    </source>
</evidence>
<dbReference type="InParanoid" id="A0A5C7EXE8"/>
<comment type="caution">
    <text evidence="4">The sequence shown here is derived from an EMBL/GenBank/DDBJ whole genome shotgun (WGS) entry which is preliminary data.</text>
</comment>
<evidence type="ECO:0000259" key="3">
    <source>
        <dbReference type="PROSITE" id="PS50968"/>
    </source>
</evidence>
<sequence>MTEYRGCELPPDLWYDLDYLWVAPEGDGTYRIGITDPAQTMAGRVRYVTLKPVGTHRPWKKPLARLESGKWAGGIPAPFDGVIVAVNDRVLADPGLINIAPYSDAWLVKMKPDAPQRALEHLVTGAAAVERLKAWIDRYDVQCMRCAQ</sequence>
<dbReference type="InterPro" id="IPR000089">
    <property type="entry name" value="Biotin_lipoyl"/>
</dbReference>
<dbReference type="PANTHER" id="PTHR11715">
    <property type="entry name" value="GLYCINE CLEAVAGE SYSTEM H PROTEIN"/>
    <property type="match status" value="1"/>
</dbReference>
<proteinExistence type="inferred from homology"/>
<comment type="subunit">
    <text evidence="2">The glycine cleavage system is composed of four proteins: P, T, L and H.</text>
</comment>
<dbReference type="PROSITE" id="PS50968">
    <property type="entry name" value="BIOTINYL_LIPOYL"/>
    <property type="match status" value="1"/>
</dbReference>
<dbReference type="CDD" id="cd06848">
    <property type="entry name" value="GCS_H"/>
    <property type="match status" value="1"/>
</dbReference>
<dbReference type="PANTHER" id="PTHR11715:SF3">
    <property type="entry name" value="GLYCINE CLEAVAGE SYSTEM H PROTEIN-RELATED"/>
    <property type="match status" value="1"/>
</dbReference>
<evidence type="ECO:0000313" key="4">
    <source>
        <dbReference type="EMBL" id="TXF11739.1"/>
    </source>
</evidence>
<protein>
    <recommendedName>
        <fullName evidence="2">Glycine cleavage system H protein</fullName>
    </recommendedName>
</protein>
<dbReference type="GO" id="GO:0005960">
    <property type="term" value="C:glycine cleavage complex"/>
    <property type="evidence" value="ECO:0007669"/>
    <property type="project" value="InterPro"/>
</dbReference>
<comment type="function">
    <text evidence="2">The glycine cleavage system catalyzes the degradation of glycine. The H protein shuttles the methylamine group of glycine from the P protein to the T protein.</text>
</comment>
<dbReference type="InterPro" id="IPR011053">
    <property type="entry name" value="Single_hybrid_motif"/>
</dbReference>
<name>A0A5C7EXE8_9PROT</name>
<accession>A0A5C7EXE8</accession>
<reference evidence="4 5" key="1">
    <citation type="submission" date="2019-08" db="EMBL/GenBank/DDBJ databases">
        <title>Pelomicrobium methylotrophicum gen. nov., sp. nov. a moderately thermophilic, facultatively anaerobic, lithoautotrophic and methylotrophic bacterium isolated from a terrestrial mud volcano.</title>
        <authorList>
            <person name="Slobodkina G.B."/>
            <person name="Merkel A.Y."/>
            <person name="Slobodkin A.I."/>
        </authorList>
    </citation>
    <scope>NUCLEOTIDE SEQUENCE [LARGE SCALE GENOMIC DNA]</scope>
    <source>
        <strain evidence="4 5">SM250</strain>
    </source>
</reference>
<dbReference type="Gene3D" id="2.40.50.100">
    <property type="match status" value="1"/>
</dbReference>
<keyword evidence="5" id="KW-1185">Reference proteome</keyword>
<dbReference type="GO" id="GO:0009249">
    <property type="term" value="P:protein lipoylation"/>
    <property type="evidence" value="ECO:0007669"/>
    <property type="project" value="TreeGrafter"/>
</dbReference>
<dbReference type="EMBL" id="VPFL01000011">
    <property type="protein sequence ID" value="TXF11739.1"/>
    <property type="molecule type" value="Genomic_DNA"/>
</dbReference>
<dbReference type="Pfam" id="PF01597">
    <property type="entry name" value="GCV_H"/>
    <property type="match status" value="1"/>
</dbReference>